<proteinExistence type="predicted"/>
<gene>
    <name evidence="2" type="ORF">CLG85_012275</name>
    <name evidence="3" type="ORF">CLG85_12665</name>
</gene>
<evidence type="ECO:0000256" key="1">
    <source>
        <dbReference type="SAM" id="Phobius"/>
    </source>
</evidence>
<reference evidence="4" key="2">
    <citation type="submission" date="2023-07" db="EMBL/GenBank/DDBJ databases">
        <title>Yangia mangrovi SAOS 153D genome.</title>
        <authorList>
            <person name="Verma A."/>
            <person name="Pal Y."/>
            <person name="Sundharam S."/>
            <person name="Bisht B."/>
            <person name="Srinivasan K."/>
        </authorList>
    </citation>
    <scope>NUCLEOTIDE SEQUENCE [LARGE SCALE GENOMIC DNA]</scope>
    <source>
        <strain evidence="4">SAOS 153D</strain>
    </source>
</reference>
<keyword evidence="1" id="KW-1133">Transmembrane helix</keyword>
<feature type="transmembrane region" description="Helical" evidence="1">
    <location>
        <begin position="60"/>
        <end position="80"/>
    </location>
</feature>
<evidence type="ECO:0000313" key="3">
    <source>
        <dbReference type="EMBL" id="PBD18820.1"/>
    </source>
</evidence>
<keyword evidence="4" id="KW-1185">Reference proteome</keyword>
<comment type="caution">
    <text evidence="3">The sequence shown here is derived from an EMBL/GenBank/DDBJ whole genome shotgun (WGS) entry which is preliminary data.</text>
</comment>
<protein>
    <submittedName>
        <fullName evidence="3">Uncharacterized protein</fullName>
    </submittedName>
</protein>
<keyword evidence="1" id="KW-0472">Membrane</keyword>
<accession>A0A2A3JWU7</accession>
<feature type="transmembrane region" description="Helical" evidence="1">
    <location>
        <begin position="30"/>
        <end position="48"/>
    </location>
</feature>
<dbReference type="AlphaFoldDB" id="A0A2A3JWU7"/>
<dbReference type="EMBL" id="NTHN02000020">
    <property type="protein sequence ID" value="MCT4371051.1"/>
    <property type="molecule type" value="Genomic_DNA"/>
</dbReference>
<sequence>MLDLLGTIGGSILGLPGILGVALGMTTRNWIVAMILGGAIGVLSPLVLGGHHSAHVPITTLEYSVSTIIGLLAGLVGCAIRHKGARV</sequence>
<name>A0A2A3JWU7_9RHOB</name>
<evidence type="ECO:0000313" key="2">
    <source>
        <dbReference type="EMBL" id="MCT4371051.1"/>
    </source>
</evidence>
<dbReference type="OrthoDB" id="7709196at2"/>
<organism evidence="3">
    <name type="scientific">Alloyangia mangrovi</name>
    <dbReference type="NCBI Taxonomy" id="1779329"/>
    <lineage>
        <taxon>Bacteria</taxon>
        <taxon>Pseudomonadati</taxon>
        <taxon>Pseudomonadota</taxon>
        <taxon>Alphaproteobacteria</taxon>
        <taxon>Rhodobacterales</taxon>
        <taxon>Roseobacteraceae</taxon>
        <taxon>Alloyangia</taxon>
    </lineage>
</organism>
<dbReference type="Proteomes" id="UP000217448">
    <property type="component" value="Unassembled WGS sequence"/>
</dbReference>
<feature type="transmembrane region" description="Helical" evidence="1">
    <location>
        <begin position="6"/>
        <end position="23"/>
    </location>
</feature>
<reference evidence="3" key="1">
    <citation type="submission" date="2017-09" db="EMBL/GenBank/DDBJ databases">
        <title>Yangia sp. SAOS 153D whole genome sequencing.</title>
        <authorList>
            <person name="Verma A."/>
            <person name="Krishnamurthi S."/>
        </authorList>
    </citation>
    <scope>NUCLEOTIDE SEQUENCE [LARGE SCALE GENOMIC DNA]</scope>
    <source>
        <strain evidence="3">SAOS 153D</strain>
    </source>
</reference>
<reference evidence="2" key="3">
    <citation type="submission" date="2024-05" db="EMBL/GenBank/DDBJ databases">
        <title>Yangia mangrovi SAOS 153D genome.</title>
        <authorList>
            <person name="Verma A."/>
            <person name="Pal Y."/>
            <person name="Sundharam S."/>
            <person name="Bisht B."/>
            <person name="Srinivasan K."/>
        </authorList>
    </citation>
    <scope>NUCLEOTIDE SEQUENCE</scope>
    <source>
        <strain evidence="2">SAOS 153D</strain>
    </source>
</reference>
<evidence type="ECO:0000313" key="4">
    <source>
        <dbReference type="Proteomes" id="UP000217448"/>
    </source>
</evidence>
<dbReference type="EMBL" id="NTHN01000192">
    <property type="protein sequence ID" value="PBD18820.1"/>
    <property type="molecule type" value="Genomic_DNA"/>
</dbReference>
<keyword evidence="1" id="KW-0812">Transmembrane</keyword>